<dbReference type="PROSITE" id="PS52029">
    <property type="entry name" value="LD_TPASE"/>
    <property type="match status" value="1"/>
</dbReference>
<keyword evidence="12" id="KW-1185">Reference proteome</keyword>
<dbReference type="SUPFAM" id="SSF141523">
    <property type="entry name" value="L,D-transpeptidase catalytic domain-like"/>
    <property type="match status" value="1"/>
</dbReference>
<name>A0ABP7RNU6_9SPHN</name>
<feature type="region of interest" description="Disordered" evidence="8">
    <location>
        <begin position="53"/>
        <end position="82"/>
    </location>
</feature>
<evidence type="ECO:0000256" key="1">
    <source>
        <dbReference type="ARBA" id="ARBA00004752"/>
    </source>
</evidence>
<dbReference type="Pfam" id="PF03734">
    <property type="entry name" value="YkuD"/>
    <property type="match status" value="1"/>
</dbReference>
<dbReference type="InterPro" id="IPR005490">
    <property type="entry name" value="LD_TPept_cat_dom"/>
</dbReference>
<evidence type="ECO:0000256" key="7">
    <source>
        <dbReference type="PROSITE-ProRule" id="PRU01373"/>
    </source>
</evidence>
<dbReference type="EMBL" id="BAAAZD010000001">
    <property type="protein sequence ID" value="GAA3999784.1"/>
    <property type="molecule type" value="Genomic_DNA"/>
</dbReference>
<proteinExistence type="inferred from homology"/>
<dbReference type="InterPro" id="IPR038063">
    <property type="entry name" value="Transpep_catalytic_dom"/>
</dbReference>
<feature type="signal peptide" evidence="9">
    <location>
        <begin position="1"/>
        <end position="27"/>
    </location>
</feature>
<evidence type="ECO:0000256" key="5">
    <source>
        <dbReference type="ARBA" id="ARBA00022984"/>
    </source>
</evidence>
<dbReference type="Proteomes" id="UP001501310">
    <property type="component" value="Unassembled WGS sequence"/>
</dbReference>
<reference evidence="12" key="1">
    <citation type="journal article" date="2019" name="Int. J. Syst. Evol. Microbiol.">
        <title>The Global Catalogue of Microorganisms (GCM) 10K type strain sequencing project: providing services to taxonomists for standard genome sequencing and annotation.</title>
        <authorList>
            <consortium name="The Broad Institute Genomics Platform"/>
            <consortium name="The Broad Institute Genome Sequencing Center for Infectious Disease"/>
            <person name="Wu L."/>
            <person name="Ma J."/>
        </authorList>
    </citation>
    <scope>NUCLEOTIDE SEQUENCE [LARGE SCALE GENOMIC DNA]</scope>
    <source>
        <strain evidence="12">JCM 16603</strain>
    </source>
</reference>
<comment type="pathway">
    <text evidence="1 7">Cell wall biogenesis; peptidoglycan biosynthesis.</text>
</comment>
<dbReference type="RefSeq" id="WP_344708804.1">
    <property type="nucleotide sequence ID" value="NZ_BAAAZD010000001.1"/>
</dbReference>
<keyword evidence="3" id="KW-0808">Transferase</keyword>
<keyword evidence="6 7" id="KW-0961">Cell wall biogenesis/degradation</keyword>
<dbReference type="PANTHER" id="PTHR41533">
    <property type="entry name" value="L,D-TRANSPEPTIDASE HI_1667-RELATED"/>
    <property type="match status" value="1"/>
</dbReference>
<evidence type="ECO:0000259" key="10">
    <source>
        <dbReference type="PROSITE" id="PS52029"/>
    </source>
</evidence>
<protein>
    <recommendedName>
        <fullName evidence="10">L,D-TPase catalytic domain-containing protein</fullName>
    </recommendedName>
</protein>
<dbReference type="PANTHER" id="PTHR41533:SF2">
    <property type="entry name" value="BLR7131 PROTEIN"/>
    <property type="match status" value="1"/>
</dbReference>
<evidence type="ECO:0000256" key="2">
    <source>
        <dbReference type="ARBA" id="ARBA00005992"/>
    </source>
</evidence>
<comment type="similarity">
    <text evidence="2">Belongs to the YkuD family.</text>
</comment>
<feature type="chain" id="PRO_5045077545" description="L,D-TPase catalytic domain-containing protein" evidence="9">
    <location>
        <begin position="28"/>
        <end position="464"/>
    </location>
</feature>
<gene>
    <name evidence="11" type="ORF">GCM10022211_07320</name>
</gene>
<dbReference type="CDD" id="cd16913">
    <property type="entry name" value="YkuD_like"/>
    <property type="match status" value="1"/>
</dbReference>
<dbReference type="Pfam" id="PF20142">
    <property type="entry name" value="Scaffold"/>
    <property type="match status" value="1"/>
</dbReference>
<evidence type="ECO:0000256" key="6">
    <source>
        <dbReference type="ARBA" id="ARBA00023316"/>
    </source>
</evidence>
<organism evidence="11 12">
    <name type="scientific">Sphingomonas humi</name>
    <dbReference type="NCBI Taxonomy" id="335630"/>
    <lineage>
        <taxon>Bacteria</taxon>
        <taxon>Pseudomonadati</taxon>
        <taxon>Pseudomonadota</taxon>
        <taxon>Alphaproteobacteria</taxon>
        <taxon>Sphingomonadales</taxon>
        <taxon>Sphingomonadaceae</taxon>
        <taxon>Sphingomonas</taxon>
    </lineage>
</organism>
<feature type="active site" description="Nucleophile" evidence="7">
    <location>
        <position position="370"/>
    </location>
</feature>
<feature type="compositionally biased region" description="Low complexity" evidence="8">
    <location>
        <begin position="53"/>
        <end position="71"/>
    </location>
</feature>
<sequence>MNKGKATMRGRAAISVMLAVSAGTAWAQTRPVATAPVRAPGTAVQGQAGMVDPLAPKAAPTTAAPMTTTQPGSVPPAGTDQLAPGAVPAPVVVELPPAVWQAAPAAELLAYVKAVGKEGLDPRDYSPALLETALKSGDPAAISAAANTVWPLIVRDLALGHVRGAARVQWFVRDPDLPEGRTRELLDAALAGRGVAATLDGLLPNHPQYGSLRNALLVNAKDPATIAKVRLNMDRWRWLPRDLGNRYIIVNVPGEHATLVENSATRWKRRAIAGATKTPTPQLAVQATGVILNPWWEVPPSLSAEVARKGGYVAVKGKDGKVQRWRQPPGPSNALGKIKFVMYNPQNIYLHDTNNRGLFDARSRFLSHGCIRTEHILDLAAELLSDDGGEWDRTKIDEALAANKTVSANFVKPVPVYIVYFSIAALNDGSIVKYTDLYGRDAPVMAALNDRDGTAKPAVKAATR</sequence>
<keyword evidence="4 7" id="KW-0133">Cell shape</keyword>
<evidence type="ECO:0000256" key="8">
    <source>
        <dbReference type="SAM" id="MobiDB-lite"/>
    </source>
</evidence>
<evidence type="ECO:0000256" key="9">
    <source>
        <dbReference type="SAM" id="SignalP"/>
    </source>
</evidence>
<feature type="domain" description="L,D-TPase catalytic" evidence="10">
    <location>
        <begin position="246"/>
        <end position="399"/>
    </location>
</feature>
<comment type="caution">
    <text evidence="11">The sequence shown here is derived from an EMBL/GenBank/DDBJ whole genome shotgun (WGS) entry which is preliminary data.</text>
</comment>
<keyword evidence="5 7" id="KW-0573">Peptidoglycan synthesis</keyword>
<evidence type="ECO:0000313" key="12">
    <source>
        <dbReference type="Proteomes" id="UP001501310"/>
    </source>
</evidence>
<accession>A0ABP7RNU6</accession>
<dbReference type="Gene3D" id="2.40.440.10">
    <property type="entry name" value="L,D-transpeptidase catalytic domain-like"/>
    <property type="match status" value="1"/>
</dbReference>
<keyword evidence="9" id="KW-0732">Signal</keyword>
<evidence type="ECO:0000256" key="4">
    <source>
        <dbReference type="ARBA" id="ARBA00022960"/>
    </source>
</evidence>
<dbReference type="InterPro" id="IPR045380">
    <property type="entry name" value="LD_TPept_scaffold_dom"/>
</dbReference>
<evidence type="ECO:0000313" key="11">
    <source>
        <dbReference type="EMBL" id="GAA3999784.1"/>
    </source>
</evidence>
<evidence type="ECO:0000256" key="3">
    <source>
        <dbReference type="ARBA" id="ARBA00022679"/>
    </source>
</evidence>
<feature type="active site" description="Proton donor/acceptor" evidence="7">
    <location>
        <position position="351"/>
    </location>
</feature>
<dbReference type="InterPro" id="IPR052905">
    <property type="entry name" value="LD-transpeptidase_YkuD-like"/>
</dbReference>